<feature type="domain" description="Glycosyltransferase subfamily 4-like N-terminal" evidence="2">
    <location>
        <begin position="16"/>
        <end position="171"/>
    </location>
</feature>
<dbReference type="Gene3D" id="3.40.50.2000">
    <property type="entry name" value="Glycogen Phosphorylase B"/>
    <property type="match status" value="2"/>
</dbReference>
<comment type="caution">
    <text evidence="3">The sequence shown here is derived from an EMBL/GenBank/DDBJ whole genome shotgun (WGS) entry which is preliminary data.</text>
</comment>
<keyword evidence="4" id="KW-1185">Reference proteome</keyword>
<evidence type="ECO:0000259" key="2">
    <source>
        <dbReference type="Pfam" id="PF13439"/>
    </source>
</evidence>
<gene>
    <name evidence="3" type="ORF">ABHD89_002385</name>
</gene>
<dbReference type="Proteomes" id="UP001549019">
    <property type="component" value="Unassembled WGS sequence"/>
</dbReference>
<feature type="domain" description="Glycosyl transferase family 1" evidence="1">
    <location>
        <begin position="190"/>
        <end position="347"/>
    </location>
</feature>
<name>A0ABV2EDV8_9STAP</name>
<dbReference type="EMBL" id="JBDZDV010000007">
    <property type="protein sequence ID" value="MET3111960.1"/>
    <property type="molecule type" value="Genomic_DNA"/>
</dbReference>
<dbReference type="RefSeq" id="WP_230821135.1">
    <property type="nucleotide sequence ID" value="NZ_JAJNCU010000002.1"/>
</dbReference>
<reference evidence="3 4" key="1">
    <citation type="submission" date="2024-05" db="EMBL/GenBank/DDBJ databases">
        <title>Genomic Encyclopedia of Type Strains, Phase IV (KMG-IV): sequencing the most valuable type-strain genomes for metagenomic binning, comparative biology and taxonomic classification.</title>
        <authorList>
            <person name="Goeker M."/>
        </authorList>
    </citation>
    <scope>NUCLEOTIDE SEQUENCE [LARGE SCALE GENOMIC DNA]</scope>
    <source>
        <strain evidence="3 4">DSM 25286</strain>
    </source>
</reference>
<dbReference type="PANTHER" id="PTHR12526">
    <property type="entry name" value="GLYCOSYLTRANSFERASE"/>
    <property type="match status" value="1"/>
</dbReference>
<dbReference type="InterPro" id="IPR028098">
    <property type="entry name" value="Glyco_trans_4-like_N"/>
</dbReference>
<proteinExistence type="predicted"/>
<protein>
    <submittedName>
        <fullName evidence="3">Glycosyltransferase involved in cell wall biosynthesis</fullName>
    </submittedName>
</protein>
<dbReference type="InterPro" id="IPR001296">
    <property type="entry name" value="Glyco_trans_1"/>
</dbReference>
<dbReference type="Pfam" id="PF13439">
    <property type="entry name" value="Glyco_transf_4"/>
    <property type="match status" value="1"/>
</dbReference>
<evidence type="ECO:0000313" key="4">
    <source>
        <dbReference type="Proteomes" id="UP001549019"/>
    </source>
</evidence>
<dbReference type="SUPFAM" id="SSF53756">
    <property type="entry name" value="UDP-Glycosyltransferase/glycogen phosphorylase"/>
    <property type="match status" value="1"/>
</dbReference>
<evidence type="ECO:0000313" key="3">
    <source>
        <dbReference type="EMBL" id="MET3111960.1"/>
    </source>
</evidence>
<evidence type="ECO:0000259" key="1">
    <source>
        <dbReference type="Pfam" id="PF00534"/>
    </source>
</evidence>
<organism evidence="3 4">
    <name type="scientific">Salinicoccus halitifaciens</name>
    <dbReference type="NCBI Taxonomy" id="1073415"/>
    <lineage>
        <taxon>Bacteria</taxon>
        <taxon>Bacillati</taxon>
        <taxon>Bacillota</taxon>
        <taxon>Bacilli</taxon>
        <taxon>Bacillales</taxon>
        <taxon>Staphylococcaceae</taxon>
        <taxon>Salinicoccus</taxon>
    </lineage>
</organism>
<sequence>MEKKKILFFIYRMGGGGAARTLLNIINNIDRMKFTPLLVTLDREGGYEEYVAADVPFIKLETKRLRGAVTRLSEVIREERPDIVFSTIPNYNITALLATILSRTPAVNVVREAAYLGGTAKEDAKLRFAGFLYRRASRVIALSEGVKDNIIKRYKVNSDKIDIIYNPVDVEGIQALMAQDDIDPGHQAVFQGGGKVIITAGRFHHDKDQKTLLRAFKSVQEEMPGTRLMILGEGELEAELKQLAEDLGIADAVHFTGFRRNPYAYFAQSDLFVLSSVREGFGHVLTEALATGTPVVSAKAHPGAGEVLDGGEYGLMCEPSDPEALAAGISYMLKLDEEKRQAIIEKGLRRAGMFHAEKIVKQYERMFTDVLKKT</sequence>
<accession>A0ABV2EDV8</accession>
<dbReference type="CDD" id="cd03811">
    <property type="entry name" value="GT4_GT28_WabH-like"/>
    <property type="match status" value="1"/>
</dbReference>
<dbReference type="Pfam" id="PF00534">
    <property type="entry name" value="Glycos_transf_1"/>
    <property type="match status" value="1"/>
</dbReference>
<dbReference type="PANTHER" id="PTHR12526:SF630">
    <property type="entry name" value="GLYCOSYLTRANSFERASE"/>
    <property type="match status" value="1"/>
</dbReference>